<organism evidence="1 2">
    <name type="scientific">Dioscorea alata</name>
    <name type="common">Purple yam</name>
    <dbReference type="NCBI Taxonomy" id="55571"/>
    <lineage>
        <taxon>Eukaryota</taxon>
        <taxon>Viridiplantae</taxon>
        <taxon>Streptophyta</taxon>
        <taxon>Embryophyta</taxon>
        <taxon>Tracheophyta</taxon>
        <taxon>Spermatophyta</taxon>
        <taxon>Magnoliopsida</taxon>
        <taxon>Liliopsida</taxon>
        <taxon>Dioscoreales</taxon>
        <taxon>Dioscoreaceae</taxon>
        <taxon>Dioscorea</taxon>
    </lineage>
</organism>
<keyword evidence="1" id="KW-0378">Hydrolase</keyword>
<keyword evidence="2" id="KW-1185">Reference proteome</keyword>
<name>A0ACB7VFU8_DIOAL</name>
<dbReference type="Proteomes" id="UP000827976">
    <property type="component" value="Chromosome 9"/>
</dbReference>
<reference evidence="2" key="1">
    <citation type="journal article" date="2022" name="Nat. Commun.">
        <title>Chromosome evolution and the genetic basis of agronomically important traits in greater yam.</title>
        <authorList>
            <person name="Bredeson J.V."/>
            <person name="Lyons J.B."/>
            <person name="Oniyinde I.O."/>
            <person name="Okereke N.R."/>
            <person name="Kolade O."/>
            <person name="Nnabue I."/>
            <person name="Nwadili C.O."/>
            <person name="Hribova E."/>
            <person name="Parker M."/>
            <person name="Nwogha J."/>
            <person name="Shu S."/>
            <person name="Carlson J."/>
            <person name="Kariba R."/>
            <person name="Muthemba S."/>
            <person name="Knop K."/>
            <person name="Barton G.J."/>
            <person name="Sherwood A.V."/>
            <person name="Lopez-Montes A."/>
            <person name="Asiedu R."/>
            <person name="Jamnadass R."/>
            <person name="Muchugi A."/>
            <person name="Goodstein D."/>
            <person name="Egesi C.N."/>
            <person name="Featherston J."/>
            <person name="Asfaw A."/>
            <person name="Simpson G.G."/>
            <person name="Dolezel J."/>
            <person name="Hendre P.S."/>
            <person name="Van Deynze A."/>
            <person name="Kumar P.L."/>
            <person name="Obidiegwu J.E."/>
            <person name="Bhattacharjee R."/>
            <person name="Rokhsar D.S."/>
        </authorList>
    </citation>
    <scope>NUCLEOTIDE SEQUENCE [LARGE SCALE GENOMIC DNA]</scope>
    <source>
        <strain evidence="2">cv. TDa95/00328</strain>
    </source>
</reference>
<evidence type="ECO:0000313" key="2">
    <source>
        <dbReference type="Proteomes" id="UP000827976"/>
    </source>
</evidence>
<accession>A0ACB7VFU8</accession>
<evidence type="ECO:0000313" key="1">
    <source>
        <dbReference type="EMBL" id="KAH7672586.1"/>
    </source>
</evidence>
<comment type="caution">
    <text evidence="1">The sequence shown here is derived from an EMBL/GenBank/DDBJ whole genome shotgun (WGS) entry which is preliminary data.</text>
</comment>
<proteinExistence type="predicted"/>
<dbReference type="EMBL" id="CM037019">
    <property type="protein sequence ID" value="KAH7672586.1"/>
    <property type="molecule type" value="Genomic_DNA"/>
</dbReference>
<dbReference type="EC" id="3.5.1.52" evidence="1"/>
<gene>
    <name evidence="1" type="ORF">IHE45_09G065800</name>
</gene>
<protein>
    <submittedName>
        <fullName evidence="1">Peptide-N4-(N-acetyl-beta-glucosaminyl)asparagine amidase A protein</fullName>
        <ecNumber evidence="1">3.5.1.52</ecNumber>
    </submittedName>
</protein>
<sequence>MHSFSNLFFIISLLILQTRICIIVAIEDKLEHIDPTLPPALPGQTPKCSILILQQDFANTIGAPPAMANYTEPTDCPYPWTRVVLELSVSASDVQKSRIAAIWLSGVEILRTTTPLPMSPGTFWRVQKDITRYTNLLRQLPGGAAAGTAAAGDGVKFYMMLENSNERLPGVYMANVSLHFYRGELVDGRRGYTARPTVKGLYRQPADIILPVSQSCAGNGFWFRIQNETHIPFSSLTIPRNTYRAVLEIFASHHEHDEFWYANPLRPSYSSGEFSNSNGGFRQLYATIDGKFVGGHVPFPVIYPGGINPYFWSPVAAIGSFDIPTYDLDVTPFLAMMIDGQPHEIGVGVRDALPHWLVTANLHLWVDVWSDSVVAGMGEYFAPEVRVNKNGEWRNVEGQSEVSADGLVRFTGWVASSKGNVTTRVRQKITFKSQVAVQNGGGVKQVEMTNKARGDVGLTMGHQILGRVQMFVEAPLQVQSTMETDPSGGVLERTRLFHQLEEVVNLNENQVVSSSTLIDRQDAEGSALMHDGMPVWGSGTTKSSYKYRDDANVCYLRTVSAEGGEVKFDISSPSCSAME</sequence>